<dbReference type="Proteomes" id="UP001600888">
    <property type="component" value="Unassembled WGS sequence"/>
</dbReference>
<organism evidence="2 3">
    <name type="scientific">Diaporthe vaccinii</name>
    <dbReference type="NCBI Taxonomy" id="105482"/>
    <lineage>
        <taxon>Eukaryota</taxon>
        <taxon>Fungi</taxon>
        <taxon>Dikarya</taxon>
        <taxon>Ascomycota</taxon>
        <taxon>Pezizomycotina</taxon>
        <taxon>Sordariomycetes</taxon>
        <taxon>Sordariomycetidae</taxon>
        <taxon>Diaporthales</taxon>
        <taxon>Diaporthaceae</taxon>
        <taxon>Diaporthe</taxon>
        <taxon>Diaporthe eres species complex</taxon>
    </lineage>
</organism>
<evidence type="ECO:0000313" key="3">
    <source>
        <dbReference type="Proteomes" id="UP001600888"/>
    </source>
</evidence>
<reference evidence="2 3" key="1">
    <citation type="submission" date="2024-03" db="EMBL/GenBank/DDBJ databases">
        <title>A high-quality draft genome sequence of Diaporthe vaccinii, a causative agent of upright dieback and viscid rot disease in cranberry plants.</title>
        <authorList>
            <person name="Sarrasin M."/>
            <person name="Lang B.F."/>
            <person name="Burger G."/>
        </authorList>
    </citation>
    <scope>NUCLEOTIDE SEQUENCE [LARGE SCALE GENOMIC DNA]</scope>
    <source>
        <strain evidence="2 3">IS7</strain>
    </source>
</reference>
<comment type="caution">
    <text evidence="2">The sequence shown here is derived from an EMBL/GenBank/DDBJ whole genome shotgun (WGS) entry which is preliminary data.</text>
</comment>
<gene>
    <name evidence="2" type="ORF">FJTKL_00157</name>
</gene>
<dbReference type="PANTHER" id="PTHR33099">
    <property type="entry name" value="FE2OG DIOXYGENASE DOMAIN-CONTAINING PROTEIN"/>
    <property type="match status" value="1"/>
</dbReference>
<proteinExistence type="predicted"/>
<dbReference type="PANTHER" id="PTHR33099:SF7">
    <property type="entry name" value="MYND-TYPE DOMAIN-CONTAINING PROTEIN"/>
    <property type="match status" value="1"/>
</dbReference>
<protein>
    <recommendedName>
        <fullName evidence="1">Prolyl 4-hydroxylase alpha subunit Fe(2+) 2OG dioxygenase domain-containing protein</fullName>
    </recommendedName>
</protein>
<dbReference type="Gene3D" id="2.60.120.620">
    <property type="entry name" value="q2cbj1_9rhob like domain"/>
    <property type="match status" value="1"/>
</dbReference>
<dbReference type="InterPro" id="IPR044862">
    <property type="entry name" value="Pro_4_hyd_alph_FE2OG_OXY"/>
</dbReference>
<evidence type="ECO:0000259" key="1">
    <source>
        <dbReference type="Pfam" id="PF13640"/>
    </source>
</evidence>
<sequence length="297" mass="32988">MPTSQSESQSEVPRDQVTGKLLDQLREELGKETEKTVFTCGGTIPVTTPGQTFVSGNKQISSTSEPVTIRWDPATPGTPASQVKLVLPIVPNSQGNVEKLINDLEPASFGYHGKDVFDETYRKALKMDTNKFASTFNPYECGIMDGIAQVVLPSTPESDLRRGVRAELYKLNVYSSPSGKFKPHIYTPRGSTQFGSLVVCLPLEHEGGQLQVRHKGREVTYDWGSHQNQIWWAAFYTDCEHEVLEVKSGYRLTLTHNLHAIRGGGMFTGIEPPVLDATQLPIYMSLKSIVQNKKFMP</sequence>
<dbReference type="Pfam" id="PF13640">
    <property type="entry name" value="2OG-FeII_Oxy_3"/>
    <property type="match status" value="1"/>
</dbReference>
<feature type="domain" description="Prolyl 4-hydroxylase alpha subunit Fe(2+) 2OG dioxygenase" evidence="1">
    <location>
        <begin position="170"/>
        <end position="259"/>
    </location>
</feature>
<keyword evidence="3" id="KW-1185">Reference proteome</keyword>
<dbReference type="EMBL" id="JBAWTH010000103">
    <property type="protein sequence ID" value="KAL2277142.1"/>
    <property type="molecule type" value="Genomic_DNA"/>
</dbReference>
<name>A0ABR4E3Y9_9PEZI</name>
<accession>A0ABR4E3Y9</accession>
<evidence type="ECO:0000313" key="2">
    <source>
        <dbReference type="EMBL" id="KAL2277142.1"/>
    </source>
</evidence>